<dbReference type="InterPro" id="IPR011050">
    <property type="entry name" value="Pectin_lyase_fold/virulence"/>
</dbReference>
<dbReference type="InterPro" id="IPR025164">
    <property type="entry name" value="Toastrack_DUF4097"/>
</dbReference>
<feature type="domain" description="DUF4097" evidence="2">
    <location>
        <begin position="64"/>
        <end position="344"/>
    </location>
</feature>
<evidence type="ECO:0000313" key="4">
    <source>
        <dbReference type="Proteomes" id="UP001211065"/>
    </source>
</evidence>
<feature type="transmembrane region" description="Helical" evidence="1">
    <location>
        <begin position="12"/>
        <end position="38"/>
    </location>
</feature>
<organism evidence="3 4">
    <name type="scientific">Clydaea vesicula</name>
    <dbReference type="NCBI Taxonomy" id="447962"/>
    <lineage>
        <taxon>Eukaryota</taxon>
        <taxon>Fungi</taxon>
        <taxon>Fungi incertae sedis</taxon>
        <taxon>Chytridiomycota</taxon>
        <taxon>Chytridiomycota incertae sedis</taxon>
        <taxon>Chytridiomycetes</taxon>
        <taxon>Lobulomycetales</taxon>
        <taxon>Lobulomycetaceae</taxon>
        <taxon>Clydaea</taxon>
    </lineage>
</organism>
<dbReference type="SUPFAM" id="SSF51126">
    <property type="entry name" value="Pectin lyase-like"/>
    <property type="match status" value="1"/>
</dbReference>
<evidence type="ECO:0000256" key="1">
    <source>
        <dbReference type="SAM" id="Phobius"/>
    </source>
</evidence>
<keyword evidence="1" id="KW-0812">Transmembrane</keyword>
<keyword evidence="1" id="KW-0472">Membrane</keyword>
<evidence type="ECO:0000313" key="3">
    <source>
        <dbReference type="EMBL" id="KAJ3226775.1"/>
    </source>
</evidence>
<gene>
    <name evidence="3" type="ORF">HK099_004193</name>
</gene>
<dbReference type="EMBL" id="JADGJW010000029">
    <property type="protein sequence ID" value="KAJ3226775.1"/>
    <property type="molecule type" value="Genomic_DNA"/>
</dbReference>
<dbReference type="Proteomes" id="UP001211065">
    <property type="component" value="Unassembled WGS sequence"/>
</dbReference>
<dbReference type="AlphaFoldDB" id="A0AAD5XYY5"/>
<accession>A0AAD5XYY5</accession>
<name>A0AAD5XYY5_9FUNG</name>
<keyword evidence="1" id="KW-1133">Transmembrane helix</keyword>
<evidence type="ECO:0000259" key="2">
    <source>
        <dbReference type="Pfam" id="PF13349"/>
    </source>
</evidence>
<keyword evidence="4" id="KW-1185">Reference proteome</keyword>
<proteinExistence type="predicted"/>
<dbReference type="Pfam" id="PF13349">
    <property type="entry name" value="DUF4097"/>
    <property type="match status" value="1"/>
</dbReference>
<sequence>MKQQSKNISVRSRCCCGAIICSTLIILLIVATGCYFIASHIIPIPIHSINVPLYSAKPSARNLDIEIGPHIAGKIKVLVTESDKITVQLNYHLLKEDGNTLAISEPLNNDQQYSFKFGFKENAYNKPPLPPVKNNNCLDQSTMSDCVAKCYAFGFCHEVIAFLEVKVPPTLNSINIRGFLSNIEVSSYEYDGPFTLLNKFIVNVESANILLQSELVANSQFDVTTFSGNIDASSVNLQSKAIIQAQSGNINIKNLTHNKEAILLASDNGNMNIVDSIFSGNSTTLKTSSGGITSSNCKISNSVKVEVSNGDLVFNNLFFNTTANQNTELSVSTNSGNVFFDVKNFFGKYNIKTLTGNKIAQGNFSPASNNDSGEVNTKNLKNENIDIKTDTGNVELLSN</sequence>
<protein>
    <recommendedName>
        <fullName evidence="2">DUF4097 domain-containing protein</fullName>
    </recommendedName>
</protein>
<comment type="caution">
    <text evidence="3">The sequence shown here is derived from an EMBL/GenBank/DDBJ whole genome shotgun (WGS) entry which is preliminary data.</text>
</comment>
<dbReference type="PROSITE" id="PS51257">
    <property type="entry name" value="PROKAR_LIPOPROTEIN"/>
    <property type="match status" value="1"/>
</dbReference>
<reference evidence="3" key="1">
    <citation type="submission" date="2020-05" db="EMBL/GenBank/DDBJ databases">
        <title>Phylogenomic resolution of chytrid fungi.</title>
        <authorList>
            <person name="Stajich J.E."/>
            <person name="Amses K."/>
            <person name="Simmons R."/>
            <person name="Seto K."/>
            <person name="Myers J."/>
            <person name="Bonds A."/>
            <person name="Quandt C.A."/>
            <person name="Barry K."/>
            <person name="Liu P."/>
            <person name="Grigoriev I."/>
            <person name="Longcore J.E."/>
            <person name="James T.Y."/>
        </authorList>
    </citation>
    <scope>NUCLEOTIDE SEQUENCE</scope>
    <source>
        <strain evidence="3">JEL0476</strain>
    </source>
</reference>